<dbReference type="OrthoDB" id="4153500at2759"/>
<organism evidence="2 3">
    <name type="scientific">Cladophialophora bantiana (strain ATCC 10958 / CBS 173.52 / CDC B-1940 / NIH 8579)</name>
    <name type="common">Xylohypha bantiana</name>
    <dbReference type="NCBI Taxonomy" id="1442370"/>
    <lineage>
        <taxon>Eukaryota</taxon>
        <taxon>Fungi</taxon>
        <taxon>Dikarya</taxon>
        <taxon>Ascomycota</taxon>
        <taxon>Pezizomycotina</taxon>
        <taxon>Eurotiomycetes</taxon>
        <taxon>Chaetothyriomycetidae</taxon>
        <taxon>Chaetothyriales</taxon>
        <taxon>Herpotrichiellaceae</taxon>
        <taxon>Cladophialophora</taxon>
    </lineage>
</organism>
<keyword evidence="1" id="KW-0732">Signal</keyword>
<evidence type="ECO:0000313" key="3">
    <source>
        <dbReference type="Proteomes" id="UP000053789"/>
    </source>
</evidence>
<keyword evidence="3" id="KW-1185">Reference proteome</keyword>
<evidence type="ECO:0008006" key="4">
    <source>
        <dbReference type="Google" id="ProtNLM"/>
    </source>
</evidence>
<gene>
    <name evidence="2" type="ORF">Z519_00899</name>
</gene>
<feature type="signal peptide" evidence="1">
    <location>
        <begin position="1"/>
        <end position="20"/>
    </location>
</feature>
<dbReference type="Proteomes" id="UP000053789">
    <property type="component" value="Unassembled WGS sequence"/>
</dbReference>
<evidence type="ECO:0000313" key="2">
    <source>
        <dbReference type="EMBL" id="KIW99236.1"/>
    </source>
</evidence>
<dbReference type="HOGENOM" id="CLU_121511_0_0_1"/>
<dbReference type="VEuPathDB" id="FungiDB:Z519_00899"/>
<dbReference type="GeneID" id="27693827"/>
<sequence>MQLPVSTVAILAFQVLQVSAAALNARLTPLQNDCNLPEGDPLAADCAITDPNTILRPRQDGDVPLGLTSITVGSGTTSSGGAVTISVPYSLSRDPTGPLTGGGTGTFDSSPLKSAVLIPSDVTSSSQGAFSSAQCTFYTGSADLGDGDVSCVGTSVGSASTDDDGTEVVLNAPATCVSCSYS</sequence>
<name>A0A0D2FAT9_CLAB1</name>
<feature type="chain" id="PRO_5002257492" description="Ubiquitin 3 binding protein But2 C-terminal domain-containing protein" evidence="1">
    <location>
        <begin position="21"/>
        <end position="182"/>
    </location>
</feature>
<proteinExistence type="predicted"/>
<reference evidence="2" key="1">
    <citation type="submission" date="2015-01" db="EMBL/GenBank/DDBJ databases">
        <title>The Genome Sequence of Cladophialophora bantiana CBS 173.52.</title>
        <authorList>
            <consortium name="The Broad Institute Genomics Platform"/>
            <person name="Cuomo C."/>
            <person name="de Hoog S."/>
            <person name="Gorbushina A."/>
            <person name="Stielow B."/>
            <person name="Teixiera M."/>
            <person name="Abouelleil A."/>
            <person name="Chapman S.B."/>
            <person name="Priest M."/>
            <person name="Young S.K."/>
            <person name="Wortman J."/>
            <person name="Nusbaum C."/>
            <person name="Birren B."/>
        </authorList>
    </citation>
    <scope>NUCLEOTIDE SEQUENCE [LARGE SCALE GENOMIC DNA]</scope>
    <source>
        <strain evidence="2">CBS 173.52</strain>
    </source>
</reference>
<dbReference type="RefSeq" id="XP_016625905.1">
    <property type="nucleotide sequence ID" value="XM_016758656.1"/>
</dbReference>
<dbReference type="AlphaFoldDB" id="A0A0D2FAT9"/>
<protein>
    <recommendedName>
        <fullName evidence="4">Ubiquitin 3 binding protein But2 C-terminal domain-containing protein</fullName>
    </recommendedName>
</protein>
<dbReference type="EMBL" id="KN846980">
    <property type="protein sequence ID" value="KIW99236.1"/>
    <property type="molecule type" value="Genomic_DNA"/>
</dbReference>
<evidence type="ECO:0000256" key="1">
    <source>
        <dbReference type="SAM" id="SignalP"/>
    </source>
</evidence>
<accession>A0A0D2FAT9</accession>